<evidence type="ECO:0000313" key="5">
    <source>
        <dbReference type="EMBL" id="USQ97419.1"/>
    </source>
</evidence>
<reference evidence="5 6" key="1">
    <citation type="submission" date="2022-04" db="EMBL/GenBank/DDBJ databases">
        <title>Genome sequence of soybean root-associated Caulobacter segnis RL271.</title>
        <authorList>
            <person name="Longley R."/>
            <person name="Bonito G."/>
            <person name="Trigodet F."/>
            <person name="Crosson S."/>
            <person name="Fiebig A."/>
        </authorList>
    </citation>
    <scope>NUCLEOTIDE SEQUENCE [LARGE SCALE GENOMIC DNA]</scope>
    <source>
        <strain evidence="5 6">RL271</strain>
    </source>
</reference>
<keyword evidence="2 4" id="KW-0378">Hydrolase</keyword>
<organism evidence="5 6">
    <name type="scientific">Caulobacter segnis</name>
    <dbReference type="NCBI Taxonomy" id="88688"/>
    <lineage>
        <taxon>Bacteria</taxon>
        <taxon>Pseudomonadati</taxon>
        <taxon>Pseudomonadota</taxon>
        <taxon>Alphaproteobacteria</taxon>
        <taxon>Caulobacterales</taxon>
        <taxon>Caulobacteraceae</taxon>
        <taxon>Caulobacter</taxon>
    </lineage>
</organism>
<evidence type="ECO:0000313" key="6">
    <source>
        <dbReference type="Proteomes" id="UP001057520"/>
    </source>
</evidence>
<evidence type="ECO:0000256" key="4">
    <source>
        <dbReference type="RuleBase" id="RU361192"/>
    </source>
</evidence>
<dbReference type="PANTHER" id="PTHR34983:SF2">
    <property type="entry name" value="ENDO-BETA-1,4-GALACTANASE"/>
    <property type="match status" value="1"/>
</dbReference>
<dbReference type="InterPro" id="IPR017853">
    <property type="entry name" value="GH"/>
</dbReference>
<feature type="chain" id="PRO_5044973769" description="Arabinogalactan endo-beta-1,4-galactanase" evidence="4">
    <location>
        <begin position="28"/>
        <end position="452"/>
    </location>
</feature>
<keyword evidence="4" id="KW-0732">Signal</keyword>
<dbReference type="Proteomes" id="UP001057520">
    <property type="component" value="Chromosome"/>
</dbReference>
<dbReference type="SUPFAM" id="SSF51445">
    <property type="entry name" value="(Trans)glycosidases"/>
    <property type="match status" value="1"/>
</dbReference>
<proteinExistence type="inferred from homology"/>
<dbReference type="EMBL" id="CP096040">
    <property type="protein sequence ID" value="USQ97419.1"/>
    <property type="molecule type" value="Genomic_DNA"/>
</dbReference>
<feature type="signal peptide" evidence="4">
    <location>
        <begin position="1"/>
        <end position="27"/>
    </location>
</feature>
<dbReference type="EC" id="3.2.1.89" evidence="4"/>
<dbReference type="PANTHER" id="PTHR34983">
    <property type="entry name" value="ARABINOGALACTAN ENDO-BETA-1,4-GALACTANASE A"/>
    <property type="match status" value="1"/>
</dbReference>
<name>A0ABY4ZYI1_9CAUL</name>
<accession>A0ABY4ZYI1</accession>
<gene>
    <name evidence="5" type="ORF">MZV50_07715</name>
</gene>
<keyword evidence="3 4" id="KW-0326">Glycosidase</keyword>
<keyword evidence="6" id="KW-1185">Reference proteome</keyword>
<evidence type="ECO:0000256" key="2">
    <source>
        <dbReference type="ARBA" id="ARBA00022801"/>
    </source>
</evidence>
<comment type="catalytic activity">
    <reaction evidence="4">
        <text>The enzyme specifically hydrolyzes (1-&gt;4)-beta-D-galactosidic linkages in type I arabinogalactans.</text>
        <dbReference type="EC" id="3.2.1.89"/>
    </reaction>
</comment>
<dbReference type="Gene3D" id="3.20.20.80">
    <property type="entry name" value="Glycosidases"/>
    <property type="match status" value="1"/>
</dbReference>
<dbReference type="InterPro" id="IPR011683">
    <property type="entry name" value="Glyco_hydro_53"/>
</dbReference>
<comment type="similarity">
    <text evidence="1 4">Belongs to the glycosyl hydrolase 53 family.</text>
</comment>
<evidence type="ECO:0000256" key="3">
    <source>
        <dbReference type="ARBA" id="ARBA00023295"/>
    </source>
</evidence>
<evidence type="ECO:0000256" key="1">
    <source>
        <dbReference type="ARBA" id="ARBA00010687"/>
    </source>
</evidence>
<dbReference type="GO" id="GO:0016787">
    <property type="term" value="F:hydrolase activity"/>
    <property type="evidence" value="ECO:0007669"/>
    <property type="project" value="UniProtKB-KW"/>
</dbReference>
<sequence>MTPQRSNARASLIALSLAALLASPVHAAPQTYLGVDISYANEMEDCGAVYRAGGKTVEPYAFFKSAGANVARIRIWNDPDWTPYSNLKDVKRSIAKARKAGLQVLLDFHYSDDWADGDKQIAPRAWARLSTPDQAKALYAFTRNTLAELDREGLMPDLVQVGNETNGEIVSSLAKAKEPINWDRNALLFNAGIKAVRDAGAASAIKPRIMLHIAQPENVEPWFAAAEKAGVTDFDLIGISYYSKWSKRSMAQLGQTINRLRHLYSADVLVVETAYPFTNDGADSSPNLLGADSLIAGYPATPAGQKKYLTDLTQLVYANGGVGVVYWEPAWLSTKCKTRWGQGSNWENAALFDFKGQALEGVDWLKAPYVMPMDVTFRVVAHGEAARFIDGDFLGGVGPRPMTLENGAWTYRTRLMPGASVTAATATDPATVGDAQAEAAIVGKGATVIPLK</sequence>
<protein>
    <recommendedName>
        <fullName evidence="4">Arabinogalactan endo-beta-1,4-galactanase</fullName>
        <ecNumber evidence="4">3.2.1.89</ecNumber>
    </recommendedName>
</protein>
<dbReference type="Pfam" id="PF07745">
    <property type="entry name" value="Glyco_hydro_53"/>
    <property type="match status" value="1"/>
</dbReference>